<dbReference type="PROSITE" id="PS00187">
    <property type="entry name" value="TPP_ENZYMES"/>
    <property type="match status" value="1"/>
</dbReference>
<keyword evidence="9" id="KW-1185">Reference proteome</keyword>
<dbReference type="PANTHER" id="PTHR18968">
    <property type="entry name" value="THIAMINE PYROPHOSPHATE ENZYMES"/>
    <property type="match status" value="1"/>
</dbReference>
<evidence type="ECO:0000256" key="1">
    <source>
        <dbReference type="ARBA" id="ARBA00001964"/>
    </source>
</evidence>
<evidence type="ECO:0000313" key="8">
    <source>
        <dbReference type="EMBL" id="WIA17151.1"/>
    </source>
</evidence>
<feature type="compositionally biased region" description="Low complexity" evidence="4">
    <location>
        <begin position="787"/>
        <end position="797"/>
    </location>
</feature>
<dbReference type="SUPFAM" id="SSF51182">
    <property type="entry name" value="RmlC-like cupins"/>
    <property type="match status" value="1"/>
</dbReference>
<evidence type="ECO:0000313" key="9">
    <source>
        <dbReference type="Proteomes" id="UP001244341"/>
    </source>
</evidence>
<dbReference type="InterPro" id="IPR011051">
    <property type="entry name" value="RmlC_Cupin_sf"/>
</dbReference>
<dbReference type="CDD" id="cd07035">
    <property type="entry name" value="TPP_PYR_POX_like"/>
    <property type="match status" value="1"/>
</dbReference>
<dbReference type="EMBL" id="CP126215">
    <property type="protein sequence ID" value="WIA17151.1"/>
    <property type="molecule type" value="Genomic_DNA"/>
</dbReference>
<dbReference type="Pfam" id="PF02775">
    <property type="entry name" value="TPP_enzyme_C"/>
    <property type="match status" value="1"/>
</dbReference>
<dbReference type="InterPro" id="IPR029061">
    <property type="entry name" value="THDP-binding"/>
</dbReference>
<dbReference type="InterPro" id="IPR000399">
    <property type="entry name" value="TPP-bd_CS"/>
</dbReference>
<sequence>MPRVLGGQAFRPSSFPPTKYIESLIRAYCPELQEAFDKERFLEAFNKARHSAFDEEFAKVSRDGVSCGLQLCWCLLDIEPGLTLPLHAHKNLEVAYVLKGVMKERGVSSRIALERLKPSEVDWLDVPASAKVVDASFAAGRCWLGLPGSVHQVYTSKGSEGCMLLMLYSKDCTFIRAASPVISRQLLPSTAEKGTTYHMAPTVRSPASFMSRDPLYAKYRRSGSMRHPAMTVAQVAVKALADCGVRDAILYPGAKCVELLKVVDNNPWGVRGWLCRNEHAGAFMAEAYNKSQGERLCAVMTTSGPGATNLCTGIASAWRDGVPMIVITSQVPTYKQGTAAFQEVPVVELFAPISKGAFYVASAAQVYDTVVSACRLAVSGVNGPVVVDLPEDLQAETVTLPERSRLQDADSKVMHPMAAAVQAPSPSGVSFSSSPGKGAARATVPLHAPNRSVLAPSMHSLRSHIACPISQSLMKRVLQLLKGSQRPLLLLGGGAVRVDGSLMCELVDVLDMPVVYTWMGKGCISDDHELCLGPIGVHGLHTANTAVARCDLLLALGCRFDERSACKAFELWDSPRHVVHVDLTPQKAMSGSPKNVIGCGVEADCEDFVGVLLQHLYGFIEERRAKYTLSTGRSLERLESRGSCKVTELDELAPFLVEEGEEEAMGLTPIPSEREEEGAAGPAENGASGEQLQTPVHTAGSVHEDSILGTVEEGEEEAMGLTPIPSEREEEGAAGPAENGASGEQLQTPVHTAGSVHEDSILGTVEEGEEEEMGLTPIPSEREEEGAAGPAENGASGKQLQTPVHTAGSVHEDSILGTVEEGEEEAMGLTPIPSEREEEGAAGPAENGASERAVSGDISFSFKKRQEAAAAAAADGEPQNSTDPAAAEGPFAAAHAHAANGAGDDQGADVAGGALPELPSQASTINDLSGSDWHMYSGWSREMADMKQRRWRSMMPISGAQSELTTREMVHVTDSFLSFRGLQPIICSDVGSHQCLLAQYMRVHRPRQWLIEGGLASMGCGLPAAIGAALANPQATCLAICGDGGFAMTSQELMMAKVYKLNVKELMMAKVYKLNVKVIVTVNNRLQLVEQLEEEVYDSLDVFTFLGDPEHPHRPYPNFAKVAEAYGVRSVTAWNRLELLDGLSLMFAHPGPFLLEVVALAERPHIRYWTDDEQ</sequence>
<dbReference type="InterPro" id="IPR045229">
    <property type="entry name" value="TPP_enz"/>
</dbReference>
<dbReference type="InterPro" id="IPR014710">
    <property type="entry name" value="RmlC-like_jellyroll"/>
</dbReference>
<dbReference type="Gene3D" id="2.60.120.10">
    <property type="entry name" value="Jelly Rolls"/>
    <property type="match status" value="1"/>
</dbReference>
<dbReference type="Gene3D" id="3.40.50.1220">
    <property type="entry name" value="TPP-binding domain"/>
    <property type="match status" value="1"/>
</dbReference>
<feature type="compositionally biased region" description="Low complexity" evidence="4">
    <location>
        <begin position="733"/>
        <end position="744"/>
    </location>
</feature>
<comment type="similarity">
    <text evidence="2">Belongs to the TPP enzyme family.</text>
</comment>
<reference evidence="8 9" key="1">
    <citation type="submission" date="2023-05" db="EMBL/GenBank/DDBJ databases">
        <title>A 100% complete, gapless, phased diploid assembly of the Scenedesmus obliquus UTEX 3031 genome.</title>
        <authorList>
            <person name="Biondi T.C."/>
            <person name="Hanschen E.R."/>
            <person name="Kwon T."/>
            <person name="Eng W."/>
            <person name="Kruse C.P.S."/>
            <person name="Koehler S.I."/>
            <person name="Kunde Y."/>
            <person name="Gleasner C.D."/>
            <person name="You Mak K.T."/>
            <person name="Polle J."/>
            <person name="Hovde B.T."/>
            <person name="Starkenburg S.R."/>
        </authorList>
    </citation>
    <scope>NUCLEOTIDE SEQUENCE [LARGE SCALE GENOMIC DNA]</scope>
    <source>
        <strain evidence="8 9">DOE0152z</strain>
    </source>
</reference>
<dbReference type="InterPro" id="IPR012001">
    <property type="entry name" value="Thiamin_PyroP_enz_TPP-bd_dom"/>
</dbReference>
<evidence type="ECO:0000256" key="2">
    <source>
        <dbReference type="ARBA" id="ARBA00007812"/>
    </source>
</evidence>
<protein>
    <submittedName>
        <fullName evidence="8">Uncharacterized protein</fullName>
    </submittedName>
</protein>
<dbReference type="InterPro" id="IPR012000">
    <property type="entry name" value="Thiamin_PyroP_enz_cen_dom"/>
</dbReference>
<comment type="cofactor">
    <cofactor evidence="1">
        <name>thiamine diphosphate</name>
        <dbReference type="ChEBI" id="CHEBI:58937"/>
    </cofactor>
</comment>
<evidence type="ECO:0000259" key="7">
    <source>
        <dbReference type="Pfam" id="PF02776"/>
    </source>
</evidence>
<evidence type="ECO:0000259" key="6">
    <source>
        <dbReference type="Pfam" id="PF02775"/>
    </source>
</evidence>
<dbReference type="Pfam" id="PF00205">
    <property type="entry name" value="TPP_enzyme_M"/>
    <property type="match status" value="1"/>
</dbReference>
<feature type="domain" description="Thiamine pyrophosphate enzyme N-terminal TPP-binding" evidence="7">
    <location>
        <begin position="230"/>
        <end position="344"/>
    </location>
</feature>
<accession>A0ABY8U9L3</accession>
<evidence type="ECO:0000259" key="5">
    <source>
        <dbReference type="Pfam" id="PF00205"/>
    </source>
</evidence>
<feature type="domain" description="Thiamine pyrophosphate enzyme central" evidence="5">
    <location>
        <begin position="475"/>
        <end position="591"/>
    </location>
</feature>
<dbReference type="InterPro" id="IPR029035">
    <property type="entry name" value="DHS-like_NAD/FAD-binding_dom"/>
</dbReference>
<dbReference type="InterPro" id="IPR011766">
    <property type="entry name" value="TPP_enzyme_TPP-bd"/>
</dbReference>
<name>A0ABY8U9L3_TETOB</name>
<dbReference type="Gene3D" id="3.40.50.970">
    <property type="match status" value="2"/>
</dbReference>
<feature type="region of interest" description="Disordered" evidence="4">
    <location>
        <begin position="709"/>
        <end position="853"/>
    </location>
</feature>
<evidence type="ECO:0000256" key="3">
    <source>
        <dbReference type="ARBA" id="ARBA00023052"/>
    </source>
</evidence>
<dbReference type="Pfam" id="PF02776">
    <property type="entry name" value="TPP_enzyme_N"/>
    <property type="match status" value="1"/>
</dbReference>
<proteinExistence type="inferred from homology"/>
<keyword evidence="3" id="KW-0786">Thiamine pyrophosphate</keyword>
<evidence type="ECO:0000256" key="4">
    <source>
        <dbReference type="SAM" id="MobiDB-lite"/>
    </source>
</evidence>
<feature type="region of interest" description="Disordered" evidence="4">
    <location>
        <begin position="895"/>
        <end position="927"/>
    </location>
</feature>
<feature type="compositionally biased region" description="Low complexity" evidence="4">
    <location>
        <begin position="895"/>
        <end position="914"/>
    </location>
</feature>
<organism evidence="8 9">
    <name type="scientific">Tetradesmus obliquus</name>
    <name type="common">Green alga</name>
    <name type="synonym">Acutodesmus obliquus</name>
    <dbReference type="NCBI Taxonomy" id="3088"/>
    <lineage>
        <taxon>Eukaryota</taxon>
        <taxon>Viridiplantae</taxon>
        <taxon>Chlorophyta</taxon>
        <taxon>core chlorophytes</taxon>
        <taxon>Chlorophyceae</taxon>
        <taxon>CS clade</taxon>
        <taxon>Sphaeropleales</taxon>
        <taxon>Scenedesmaceae</taxon>
        <taxon>Tetradesmus</taxon>
    </lineage>
</organism>
<dbReference type="SUPFAM" id="SSF52518">
    <property type="entry name" value="Thiamin diphosphate-binding fold (THDP-binding)"/>
    <property type="match status" value="2"/>
</dbReference>
<dbReference type="PANTHER" id="PTHR18968:SF13">
    <property type="entry name" value="ACETOLACTATE SYNTHASE CATALYTIC SUBUNIT, MITOCHONDRIAL"/>
    <property type="match status" value="1"/>
</dbReference>
<dbReference type="SUPFAM" id="SSF52467">
    <property type="entry name" value="DHS-like NAD/FAD-binding domain"/>
    <property type="match status" value="1"/>
</dbReference>
<feature type="domain" description="Thiamine pyrophosphate enzyme TPP-binding" evidence="6">
    <location>
        <begin position="989"/>
        <end position="1067"/>
    </location>
</feature>
<feature type="compositionally biased region" description="Low complexity" evidence="4">
    <location>
        <begin position="841"/>
        <end position="851"/>
    </location>
</feature>
<dbReference type="Proteomes" id="UP001244341">
    <property type="component" value="Chromosome 8b"/>
</dbReference>
<gene>
    <name evidence="8" type="ORF">OEZ85_014037</name>
</gene>